<keyword evidence="6 11" id="KW-0547">Nucleotide-binding</keyword>
<feature type="binding site" evidence="11">
    <location>
        <position position="231"/>
    </location>
    <ligand>
        <name>Mg(2+)</name>
        <dbReference type="ChEBI" id="CHEBI:18420"/>
    </ligand>
</feature>
<dbReference type="NCBIfam" id="NF008738">
    <property type="entry name" value="PRK11768.1"/>
    <property type="match status" value="1"/>
</dbReference>
<dbReference type="SUPFAM" id="SSF56112">
    <property type="entry name" value="Protein kinase-like (PK-like)"/>
    <property type="match status" value="1"/>
</dbReference>
<comment type="catalytic activity">
    <reaction evidence="11">
        <text>L-seryl-[protein] + ATP = O-phospho-L-seryl-[protein] + ADP + H(+)</text>
        <dbReference type="Rhea" id="RHEA:17989"/>
        <dbReference type="Rhea" id="RHEA-COMP:9863"/>
        <dbReference type="Rhea" id="RHEA-COMP:11604"/>
        <dbReference type="ChEBI" id="CHEBI:15378"/>
        <dbReference type="ChEBI" id="CHEBI:29999"/>
        <dbReference type="ChEBI" id="CHEBI:30616"/>
        <dbReference type="ChEBI" id="CHEBI:83421"/>
        <dbReference type="ChEBI" id="CHEBI:456216"/>
        <dbReference type="EC" id="2.7.11.1"/>
    </reaction>
</comment>
<evidence type="ECO:0000256" key="10">
    <source>
        <dbReference type="ARBA" id="ARBA00023016"/>
    </source>
</evidence>
<dbReference type="EMBL" id="CP022741">
    <property type="protein sequence ID" value="ASU21149.1"/>
    <property type="molecule type" value="Genomic_DNA"/>
</dbReference>
<keyword evidence="4 11" id="KW-0808">Transferase</keyword>
<evidence type="ECO:0000256" key="5">
    <source>
        <dbReference type="ARBA" id="ARBA00022723"/>
    </source>
</evidence>
<dbReference type="Gene3D" id="1.20.1270.170">
    <property type="match status" value="1"/>
</dbReference>
<evidence type="ECO:0000256" key="7">
    <source>
        <dbReference type="ARBA" id="ARBA00022777"/>
    </source>
</evidence>
<dbReference type="InterPro" id="IPR032882">
    <property type="entry name" value="SrkA/RdoA"/>
</dbReference>
<keyword evidence="3 11" id="KW-0597">Phosphoprotein</keyword>
<feature type="site" description="ATP" evidence="11">
    <location>
        <position position="61"/>
    </location>
</feature>
<evidence type="ECO:0000313" key="13">
    <source>
        <dbReference type="EMBL" id="ASU21149.1"/>
    </source>
</evidence>
<evidence type="ECO:0000256" key="2">
    <source>
        <dbReference type="ARBA" id="ARBA00022527"/>
    </source>
</evidence>
<feature type="binding site" evidence="11">
    <location>
        <position position="242"/>
    </location>
    <ligand>
        <name>Mg(2+)</name>
        <dbReference type="ChEBI" id="CHEBI:18420"/>
    </ligand>
</feature>
<keyword evidence="9 11" id="KW-0460">Magnesium</keyword>
<dbReference type="Gene3D" id="3.30.200.70">
    <property type="match status" value="1"/>
</dbReference>
<comment type="function">
    <text evidence="11">A protein kinase that phosphorylates Ser and Thr residues. Probably acts to suppress the effects of stress linked to accumulation of reactive oxygen species. Probably involved in the extracytoplasmic stress response.</text>
</comment>
<evidence type="ECO:0000313" key="14">
    <source>
        <dbReference type="Proteomes" id="UP000215148"/>
    </source>
</evidence>
<comment type="similarity">
    <text evidence="11">Belongs to the SrkA/RdoA protein kinase family.</text>
</comment>
<dbReference type="GO" id="GO:0005524">
    <property type="term" value="F:ATP binding"/>
    <property type="evidence" value="ECO:0007669"/>
    <property type="project" value="UniProtKB-UniRule"/>
</dbReference>
<dbReference type="GO" id="GO:0005737">
    <property type="term" value="C:cytoplasm"/>
    <property type="evidence" value="ECO:0007669"/>
    <property type="project" value="UniProtKB-SubCell"/>
</dbReference>
<comment type="subcellular location">
    <subcellularLocation>
        <location evidence="11">Cytoplasm</location>
    </subcellularLocation>
</comment>
<proteinExistence type="inferred from homology"/>
<evidence type="ECO:0000259" key="12">
    <source>
        <dbReference type="Pfam" id="PF01636"/>
    </source>
</evidence>
<dbReference type="AlphaFoldDB" id="A0A223MUB8"/>
<dbReference type="InterPro" id="IPR002575">
    <property type="entry name" value="Aminoglycoside_PTrfase"/>
</dbReference>
<comment type="catalytic activity">
    <reaction evidence="11">
        <text>L-threonyl-[protein] + ATP = O-phospho-L-threonyl-[protein] + ADP + H(+)</text>
        <dbReference type="Rhea" id="RHEA:46608"/>
        <dbReference type="Rhea" id="RHEA-COMP:11060"/>
        <dbReference type="Rhea" id="RHEA-COMP:11605"/>
        <dbReference type="ChEBI" id="CHEBI:15378"/>
        <dbReference type="ChEBI" id="CHEBI:30013"/>
        <dbReference type="ChEBI" id="CHEBI:30616"/>
        <dbReference type="ChEBI" id="CHEBI:61977"/>
        <dbReference type="ChEBI" id="CHEBI:456216"/>
        <dbReference type="EC" id="2.7.11.1"/>
    </reaction>
</comment>
<gene>
    <name evidence="11" type="primary">srkA</name>
    <name evidence="13" type="ORF">CCZ37_00120</name>
</gene>
<evidence type="ECO:0000256" key="8">
    <source>
        <dbReference type="ARBA" id="ARBA00022840"/>
    </source>
</evidence>
<organism evidence="13 14">
    <name type="scientific">Vibrio qinghaiensis</name>
    <dbReference type="NCBI Taxonomy" id="2025808"/>
    <lineage>
        <taxon>Bacteria</taxon>
        <taxon>Pseudomonadati</taxon>
        <taxon>Pseudomonadota</taxon>
        <taxon>Gammaproteobacteria</taxon>
        <taxon>Vibrionales</taxon>
        <taxon>Vibrionaceae</taxon>
        <taxon>Vibrio</taxon>
    </lineage>
</organism>
<dbReference type="PANTHER" id="PTHR39573:SF1">
    <property type="entry name" value="STRESS RESPONSE KINASE A"/>
    <property type="match status" value="1"/>
</dbReference>
<feature type="domain" description="Aminoglycoside phosphotransferase" evidence="12">
    <location>
        <begin position="61"/>
        <end position="288"/>
    </location>
</feature>
<dbReference type="GO" id="GO:0000287">
    <property type="term" value="F:magnesium ion binding"/>
    <property type="evidence" value="ECO:0007669"/>
    <property type="project" value="UniProtKB-UniRule"/>
</dbReference>
<keyword evidence="5 11" id="KW-0479">Metal-binding</keyword>
<evidence type="ECO:0000256" key="4">
    <source>
        <dbReference type="ARBA" id="ARBA00022679"/>
    </source>
</evidence>
<dbReference type="KEGG" id="vqi:CCZ37_00120"/>
<keyword evidence="7 11" id="KW-0418">Kinase</keyword>
<comment type="subunit">
    <text evidence="11">Monomer.</text>
</comment>
<comment type="cofactor">
    <cofactor evidence="11">
        <name>Mg(2+)</name>
        <dbReference type="ChEBI" id="CHEBI:18420"/>
    </cofactor>
</comment>
<evidence type="ECO:0000256" key="6">
    <source>
        <dbReference type="ARBA" id="ARBA00022741"/>
    </source>
</evidence>
<dbReference type="InterPro" id="IPR011009">
    <property type="entry name" value="Kinase-like_dom_sf"/>
</dbReference>
<reference evidence="13 14" key="1">
    <citation type="submission" date="2017-08" db="EMBL/GenBank/DDBJ databases">
        <title>The Vibrio qinghaiensis sp.-Q67 is a luminous bacteria isolated firstly from Qinghai lake, Qinghai province, China, which has been proved to be very sensitive to detect environmental and food pollutants. Therefore, complete genome analysis of V. qinghaiensis sp.-Q67 highlights the potential application of this strain on detection of hazards in the contaminated environments.</title>
        <authorList>
            <person name="Gong L."/>
        </authorList>
    </citation>
    <scope>NUCLEOTIDE SEQUENCE [LARGE SCALE GENOMIC DNA]</scope>
    <source>
        <strain evidence="13 14">Q67</strain>
    </source>
</reference>
<dbReference type="EC" id="2.7.11.1" evidence="11"/>
<accession>A0A223MUB8</accession>
<sequence length="353" mass="41149">MRAGLLINSNFVTNGKGLSNGPFLIMTKASFHFDALTPDTMWYALESIGIRAESGFLALNSYENRVYQFIDEERQRYVVKFYRPQRWSVEQIQEEHDFTRELYAAEIPIAEPLLINGATLHHYQGYHFALFTSVGGRQFEVDNMDQLEGVGRFLGRIHHISATRTFVHRPTISLDEYLYQPKKLLENASFIPQHLQNTFFSDLSLLINKIEQQWPAKSAAIRLHGDCHPGNILWRDGPMFVDLDDARNGPAVQDLWMLLNGELQDKRMQLDIILESYQEFHDFNPAELKLIEPLRGLRMVHYMAWLAKRWQDPAFPLAFPWFNDPKYWESQVLAFKEQIAALDEPTLSLMPQW</sequence>
<keyword evidence="1 11" id="KW-0963">Cytoplasm</keyword>
<evidence type="ECO:0000256" key="11">
    <source>
        <dbReference type="HAMAP-Rule" id="MF_01497"/>
    </source>
</evidence>
<name>A0A223MUB8_9VIBR</name>
<dbReference type="Gene3D" id="1.10.510.10">
    <property type="entry name" value="Transferase(Phosphotransferase) domain 1"/>
    <property type="match status" value="1"/>
</dbReference>
<evidence type="ECO:0000256" key="9">
    <source>
        <dbReference type="ARBA" id="ARBA00022842"/>
    </source>
</evidence>
<feature type="active site" evidence="11">
    <location>
        <position position="242"/>
    </location>
</feature>
<keyword evidence="2 11" id="KW-0723">Serine/threonine-protein kinase</keyword>
<dbReference type="Pfam" id="PF01636">
    <property type="entry name" value="APH"/>
    <property type="match status" value="1"/>
</dbReference>
<feature type="active site" description="Proton acceptor" evidence="11">
    <location>
        <position position="226"/>
    </location>
</feature>
<dbReference type="HAMAP" id="MF_01497">
    <property type="entry name" value="SrkA_kinase"/>
    <property type="match status" value="1"/>
</dbReference>
<protein>
    <recommendedName>
        <fullName evidence="11">Stress response kinase A</fullName>
        <ecNumber evidence="11">2.7.11.1</ecNumber>
    </recommendedName>
    <alternativeName>
        <fullName evidence="11">Serine/threonine-protein kinase SrkA</fullName>
    </alternativeName>
</protein>
<dbReference type="GO" id="GO:0004674">
    <property type="term" value="F:protein serine/threonine kinase activity"/>
    <property type="evidence" value="ECO:0007669"/>
    <property type="project" value="UniProtKB-UniRule"/>
</dbReference>
<evidence type="ECO:0000256" key="3">
    <source>
        <dbReference type="ARBA" id="ARBA00022553"/>
    </source>
</evidence>
<dbReference type="GO" id="GO:0106310">
    <property type="term" value="F:protein serine kinase activity"/>
    <property type="evidence" value="ECO:0007669"/>
    <property type="project" value="RHEA"/>
</dbReference>
<keyword evidence="14" id="KW-1185">Reference proteome</keyword>
<dbReference type="PANTHER" id="PTHR39573">
    <property type="entry name" value="STRESS RESPONSE KINASE A"/>
    <property type="match status" value="1"/>
</dbReference>
<keyword evidence="10 11" id="KW-0346">Stress response</keyword>
<dbReference type="Proteomes" id="UP000215148">
    <property type="component" value="Chromosome 1"/>
</dbReference>
<keyword evidence="8 11" id="KW-0067">ATP-binding</keyword>
<evidence type="ECO:0000256" key="1">
    <source>
        <dbReference type="ARBA" id="ARBA00022490"/>
    </source>
</evidence>